<protein>
    <recommendedName>
        <fullName evidence="3">F-box domain-containing protein</fullName>
    </recommendedName>
</protein>
<feature type="non-terminal residue" evidence="1">
    <location>
        <position position="525"/>
    </location>
</feature>
<proteinExistence type="predicted"/>
<dbReference type="EMBL" id="JAAAIN010004560">
    <property type="protein sequence ID" value="KAG0280044.1"/>
    <property type="molecule type" value="Genomic_DNA"/>
</dbReference>
<evidence type="ECO:0000313" key="1">
    <source>
        <dbReference type="EMBL" id="KAG0280044.1"/>
    </source>
</evidence>
<organism evidence="1 2">
    <name type="scientific">Linnemannia gamsii</name>
    <dbReference type="NCBI Taxonomy" id="64522"/>
    <lineage>
        <taxon>Eukaryota</taxon>
        <taxon>Fungi</taxon>
        <taxon>Fungi incertae sedis</taxon>
        <taxon>Mucoromycota</taxon>
        <taxon>Mortierellomycotina</taxon>
        <taxon>Mortierellomycetes</taxon>
        <taxon>Mortierellales</taxon>
        <taxon>Mortierellaceae</taxon>
        <taxon>Linnemannia</taxon>
    </lineage>
</organism>
<reference evidence="1" key="1">
    <citation type="journal article" date="2020" name="Fungal Divers.">
        <title>Resolving the Mortierellaceae phylogeny through synthesis of multi-gene phylogenetics and phylogenomics.</title>
        <authorList>
            <person name="Vandepol N."/>
            <person name="Liber J."/>
            <person name="Desiro A."/>
            <person name="Na H."/>
            <person name="Kennedy M."/>
            <person name="Barry K."/>
            <person name="Grigoriev I.V."/>
            <person name="Miller A.N."/>
            <person name="O'Donnell K."/>
            <person name="Stajich J.E."/>
            <person name="Bonito G."/>
        </authorList>
    </citation>
    <scope>NUCLEOTIDE SEQUENCE</scope>
    <source>
        <strain evidence="1">NVP60</strain>
    </source>
</reference>
<dbReference type="AlphaFoldDB" id="A0A9P6QQ65"/>
<evidence type="ECO:0008006" key="3">
    <source>
        <dbReference type="Google" id="ProtNLM"/>
    </source>
</evidence>
<dbReference type="InterPro" id="IPR032675">
    <property type="entry name" value="LRR_dom_sf"/>
</dbReference>
<gene>
    <name evidence="1" type="ORF">BGZ97_009472</name>
</gene>
<dbReference type="Gene3D" id="3.80.10.10">
    <property type="entry name" value="Ribonuclease Inhibitor"/>
    <property type="match status" value="1"/>
</dbReference>
<dbReference type="InterPro" id="IPR036047">
    <property type="entry name" value="F-box-like_dom_sf"/>
</dbReference>
<evidence type="ECO:0000313" key="2">
    <source>
        <dbReference type="Proteomes" id="UP000823405"/>
    </source>
</evidence>
<sequence length="525" mass="59460">MPVRASFTDLPQEIIDLIIPRISSKDYASCVGVNHAWFSIFTPSLWKVVRLVDRTMQESFGSKEARNALASNCGYIRMIETTDPAFVSFLGIFQPRITNLESLTLRLKEHPFSPVSEFIFSPDLVISAAQIMGQESVDMPRCVASVIKILQNNRNLRSLSLDWGCFRYKNGDEGFPELVSAFPTTHLEKLELSFLNAIAHDRDIHDGSDKNLDLVNVERFNQSFQQPFLALKEISITGGSQNNMDHNRLAFLTRCPNVETLRLHRLDFKALEVLPACLDVACHKLSSLEWRKSLYDSDEEIRALIQTTRLGWKELRLPDMSLLGSFAFSALMESVATLEVLRIESAEELELNAFVDVLCSAKNLRRLEGIVDRQRKRFTTEVIVHAHDAYLEHVNGGMDRSWVLGPSMEHLQLRIEGVPRPDVLYFQNGKGLVIQEVGLNPAARFDVQRWIYTQLGRMTGLQELILGLQDLSTKAMLFTGVDSSMDIAAQEEAALRRGVRMFNYLSLEFSLESGLDLLAGMKEMR</sequence>
<dbReference type="SUPFAM" id="SSF52047">
    <property type="entry name" value="RNI-like"/>
    <property type="match status" value="1"/>
</dbReference>
<comment type="caution">
    <text evidence="1">The sequence shown here is derived from an EMBL/GenBank/DDBJ whole genome shotgun (WGS) entry which is preliminary data.</text>
</comment>
<keyword evidence="2" id="KW-1185">Reference proteome</keyword>
<accession>A0A9P6QQ65</accession>
<name>A0A9P6QQ65_9FUNG</name>
<dbReference type="Proteomes" id="UP000823405">
    <property type="component" value="Unassembled WGS sequence"/>
</dbReference>
<dbReference type="OrthoDB" id="2434396at2759"/>
<dbReference type="SUPFAM" id="SSF81383">
    <property type="entry name" value="F-box domain"/>
    <property type="match status" value="1"/>
</dbReference>